<evidence type="ECO:0000313" key="2">
    <source>
        <dbReference type="Proteomes" id="UP001165063"/>
    </source>
</evidence>
<name>A0A9W6Z3N9_AMBMO</name>
<evidence type="ECO:0000313" key="1">
    <source>
        <dbReference type="EMBL" id="GMG40008.1"/>
    </source>
</evidence>
<sequence>MNLLAGEQNEIYNHIDTHVFKKKLKQFAPNKHAKLVENKVERIHSNTRIFRQLWNSNYRSSNLNRVAKDVTIRCIMEIPKVINLAQSLAQIPIMIECPYGFAFTDLEFGGKSTKLGFFEIEKLEISFIQNVHFNSSKFIKYDAQVMSKIYSHDSNETSTSEDSSAAMGKQTFPAFDVADFDYNETRGSYFFETTLATLLKENKSKQSIQQLLQNKLILGTTRQDTIDSEISNLFTNKTQLQVRILINNAQRKDSQSQWFEFSRDVHVLSFLDPPVPKSLKTTVRVQSTASDIPFSTGSASASLNGNSTNFSTSNSISNSNSNSNEKKYYEVGPESNVNFKYAPPGVSFNGCCVTESSWSLRDGGDAVFAREEFDFENPVNGNVTLSGSGNGNGGNGSGKVGEVGLVRAITMRNKNKNRNRVKNSRRPAAVVESKEVELKRRKSVLDMADLKKDDVVRLFTGKLFTSSNTNSNSNSSSSNTNGNMAGFMAGHRRGMGSVVGSGVGVGVGVGLNGGRGLGVGLNGGVSKGGAGLKKKVSVVSLRGGVGVGTGGGVKGVGTGVGVGVGGVKRKKSRVSGLFLGMIGVGGGSRR</sequence>
<dbReference type="AlphaFoldDB" id="A0A9W6Z3N9"/>
<protein>
    <submittedName>
        <fullName evidence="1">Unnamed protein product</fullName>
    </submittedName>
</protein>
<reference evidence="1" key="1">
    <citation type="submission" date="2023-04" db="EMBL/GenBank/DDBJ databases">
        <title>Ambrosiozyma monospora NBRC 1965.</title>
        <authorList>
            <person name="Ichikawa N."/>
            <person name="Sato H."/>
            <person name="Tonouchi N."/>
        </authorList>
    </citation>
    <scope>NUCLEOTIDE SEQUENCE</scope>
    <source>
        <strain evidence="1">NBRC 1965</strain>
    </source>
</reference>
<keyword evidence="2" id="KW-1185">Reference proteome</keyword>
<gene>
    <name evidence="1" type="ORF">Amon01_000582100</name>
</gene>
<dbReference type="Proteomes" id="UP001165063">
    <property type="component" value="Unassembled WGS sequence"/>
</dbReference>
<comment type="caution">
    <text evidence="1">The sequence shown here is derived from an EMBL/GenBank/DDBJ whole genome shotgun (WGS) entry which is preliminary data.</text>
</comment>
<proteinExistence type="predicted"/>
<organism evidence="1 2">
    <name type="scientific">Ambrosiozyma monospora</name>
    <name type="common">Yeast</name>
    <name type="synonym">Endomycopsis monosporus</name>
    <dbReference type="NCBI Taxonomy" id="43982"/>
    <lineage>
        <taxon>Eukaryota</taxon>
        <taxon>Fungi</taxon>
        <taxon>Dikarya</taxon>
        <taxon>Ascomycota</taxon>
        <taxon>Saccharomycotina</taxon>
        <taxon>Pichiomycetes</taxon>
        <taxon>Pichiales</taxon>
        <taxon>Pichiaceae</taxon>
        <taxon>Ambrosiozyma</taxon>
    </lineage>
</organism>
<dbReference type="EMBL" id="BSXU01003392">
    <property type="protein sequence ID" value="GMG40008.1"/>
    <property type="molecule type" value="Genomic_DNA"/>
</dbReference>
<accession>A0A9W6Z3N9</accession>